<keyword evidence="4" id="KW-1133">Transmembrane helix</keyword>
<gene>
    <name evidence="6" type="ORF">ACFFHM_23195</name>
</gene>
<proteinExistence type="inferred from homology"/>
<comment type="caution">
    <text evidence="6">The sequence shown here is derived from an EMBL/GenBank/DDBJ whole genome shotgun (WGS) entry which is preliminary data.</text>
</comment>
<protein>
    <submittedName>
        <fullName evidence="6">Sugar-binding protein</fullName>
    </submittedName>
</protein>
<dbReference type="PANTHER" id="PTHR46847">
    <property type="entry name" value="D-ALLOSE-BINDING PERIPLASMIC PROTEIN-RELATED"/>
    <property type="match status" value="1"/>
</dbReference>
<evidence type="ECO:0000256" key="1">
    <source>
        <dbReference type="ARBA" id="ARBA00004196"/>
    </source>
</evidence>
<comment type="subcellular location">
    <subcellularLocation>
        <location evidence="1">Cell envelope</location>
    </subcellularLocation>
</comment>
<dbReference type="CDD" id="cd06314">
    <property type="entry name" value="PBP1_tmGBP"/>
    <property type="match status" value="1"/>
</dbReference>
<feature type="transmembrane region" description="Helical" evidence="4">
    <location>
        <begin position="6"/>
        <end position="26"/>
    </location>
</feature>
<name>A0ABV6KJ28_9BACI</name>
<dbReference type="Proteomes" id="UP001589838">
    <property type="component" value="Unassembled WGS sequence"/>
</dbReference>
<comment type="similarity">
    <text evidence="2">Belongs to the bacterial solute-binding protein 2 family.</text>
</comment>
<evidence type="ECO:0000259" key="5">
    <source>
        <dbReference type="Pfam" id="PF13407"/>
    </source>
</evidence>
<dbReference type="EMBL" id="JBHLUX010000093">
    <property type="protein sequence ID" value="MFC0473328.1"/>
    <property type="molecule type" value="Genomic_DNA"/>
</dbReference>
<evidence type="ECO:0000256" key="3">
    <source>
        <dbReference type="ARBA" id="ARBA00022729"/>
    </source>
</evidence>
<evidence type="ECO:0000313" key="7">
    <source>
        <dbReference type="Proteomes" id="UP001589838"/>
    </source>
</evidence>
<accession>A0ABV6KJ28</accession>
<keyword evidence="3" id="KW-0732">Signal</keyword>
<dbReference type="PANTHER" id="PTHR46847:SF1">
    <property type="entry name" value="D-ALLOSE-BINDING PERIPLASMIC PROTEIN-RELATED"/>
    <property type="match status" value="1"/>
</dbReference>
<keyword evidence="7" id="KW-1185">Reference proteome</keyword>
<sequence length="324" mass="36576">MKDNYYIHVFFAVVIGISLIFTYHFFMKTVDFDVSIQASENVRNSDYHFVLIVQELENPYLQELYKGAQDAANKKGVTIEYMGTKQTNINDHIKLIEMAIAAKVDGILTQGLSNEFLPVIEKAKEKEIPLIMVDSDLKNNELIPYVGTNNYQAGYDIGATVLNETIGKTKIGILTGSLIANNLKERVQGFLDAIEQEERLQVVAIESSNLSKIQGAEKTYQMIKNDSDISIFFGTSALDSLGIAEGIKKTNPSTAIRVYAFDMLEETIELFKNDHIHATLKQEPYEMGRTGVHLLFDSLQGIEVKREYHTPTTIIRKEDVEDEF</sequence>
<evidence type="ECO:0000313" key="6">
    <source>
        <dbReference type="EMBL" id="MFC0473328.1"/>
    </source>
</evidence>
<dbReference type="InterPro" id="IPR025997">
    <property type="entry name" value="SBP_2_dom"/>
</dbReference>
<keyword evidence="4" id="KW-0812">Transmembrane</keyword>
<dbReference type="SUPFAM" id="SSF53822">
    <property type="entry name" value="Periplasmic binding protein-like I"/>
    <property type="match status" value="1"/>
</dbReference>
<dbReference type="InterPro" id="IPR028082">
    <property type="entry name" value="Peripla_BP_I"/>
</dbReference>
<dbReference type="Pfam" id="PF13407">
    <property type="entry name" value="Peripla_BP_4"/>
    <property type="match status" value="1"/>
</dbReference>
<reference evidence="6 7" key="1">
    <citation type="submission" date="2024-09" db="EMBL/GenBank/DDBJ databases">
        <authorList>
            <person name="Sun Q."/>
            <person name="Mori K."/>
        </authorList>
    </citation>
    <scope>NUCLEOTIDE SEQUENCE [LARGE SCALE GENOMIC DNA]</scope>
    <source>
        <strain evidence="6 7">NCAIM B.02610</strain>
    </source>
</reference>
<keyword evidence="4" id="KW-0472">Membrane</keyword>
<evidence type="ECO:0000256" key="2">
    <source>
        <dbReference type="ARBA" id="ARBA00007639"/>
    </source>
</evidence>
<dbReference type="Gene3D" id="3.40.50.2300">
    <property type="match status" value="2"/>
</dbReference>
<organism evidence="6 7">
    <name type="scientific">Halalkalibacter kiskunsagensis</name>
    <dbReference type="NCBI Taxonomy" id="1548599"/>
    <lineage>
        <taxon>Bacteria</taxon>
        <taxon>Bacillati</taxon>
        <taxon>Bacillota</taxon>
        <taxon>Bacilli</taxon>
        <taxon>Bacillales</taxon>
        <taxon>Bacillaceae</taxon>
        <taxon>Halalkalibacter</taxon>
    </lineage>
</organism>
<feature type="domain" description="Periplasmic binding protein" evidence="5">
    <location>
        <begin position="49"/>
        <end position="301"/>
    </location>
</feature>
<evidence type="ECO:0000256" key="4">
    <source>
        <dbReference type="SAM" id="Phobius"/>
    </source>
</evidence>
<dbReference type="RefSeq" id="WP_335959869.1">
    <property type="nucleotide sequence ID" value="NZ_JAXBLX010000007.1"/>
</dbReference>